<keyword evidence="8 9" id="KW-0472">Membrane</keyword>
<dbReference type="PROSITE" id="PS50928">
    <property type="entry name" value="ABC_TM1"/>
    <property type="match status" value="1"/>
</dbReference>
<feature type="transmembrane region" description="Helical" evidence="9">
    <location>
        <begin position="175"/>
        <end position="198"/>
    </location>
</feature>
<gene>
    <name evidence="12" type="ORF">SAMN05216235_1841</name>
</gene>
<dbReference type="CDD" id="cd06261">
    <property type="entry name" value="TM_PBP2"/>
    <property type="match status" value="1"/>
</dbReference>
<evidence type="ECO:0000256" key="5">
    <source>
        <dbReference type="ARBA" id="ARBA00022692"/>
    </source>
</evidence>
<dbReference type="GO" id="GO:0015675">
    <property type="term" value="P:nickel cation transport"/>
    <property type="evidence" value="ECO:0007669"/>
    <property type="project" value="UniProtKB-KW"/>
</dbReference>
<feature type="region of interest" description="Disordered" evidence="10">
    <location>
        <begin position="1"/>
        <end position="69"/>
    </location>
</feature>
<feature type="transmembrane region" description="Helical" evidence="9">
    <location>
        <begin position="342"/>
        <end position="359"/>
    </location>
</feature>
<dbReference type="PANTHER" id="PTHR43386">
    <property type="entry name" value="OLIGOPEPTIDE TRANSPORT SYSTEM PERMEASE PROTEIN APPC"/>
    <property type="match status" value="1"/>
</dbReference>
<dbReference type="EMBL" id="FOTB01000004">
    <property type="protein sequence ID" value="SFK82085.1"/>
    <property type="molecule type" value="Genomic_DNA"/>
</dbReference>
<sequence length="377" mass="42204">MDNKDNRGRMGRGREENRSEEERNEQERVRRREQIGDRETASDGRPRAKDAFEARSDDEHRYEKGDMDMSVKADLPHGVAGHGALDSKNLPKSTPGWKILIQEVIADKLALFSLIIFVLITSYVFGLTMFLDRQTIVTVDLFAINQPPNEEFRLGTDYGGRDIFGQLIIGTRNSLAIGILVTIMSVGFGIAYGVISGYFGGQIDNMMMRVVDFFMVLPFLMIIIVFVTISPSYDIFTFSLIMAAFLWTGTARLVRSLAIQEKELDYINASKTLGSSHMKIIFTQLMPNLVGIIIVNSTLSLAANIGIESGLSFIGFGFPEDYPSLGTLMAYATNSQTLQHRWWIWVPAAVLILLLMLCVRNIGEALRRAGDARQRQA</sequence>
<reference evidence="12 13" key="1">
    <citation type="submission" date="2016-10" db="EMBL/GenBank/DDBJ databases">
        <authorList>
            <person name="Varghese N."/>
            <person name="Submissions S."/>
        </authorList>
    </citation>
    <scope>NUCLEOTIDE SEQUENCE [LARGE SCALE GENOMIC DNA]</scope>
    <source>
        <strain evidence="12 13">CGMCC 1.6501</strain>
    </source>
</reference>
<dbReference type="Proteomes" id="UP000183090">
    <property type="component" value="Unassembled WGS sequence"/>
</dbReference>
<dbReference type="GO" id="GO:0005886">
    <property type="term" value="C:plasma membrane"/>
    <property type="evidence" value="ECO:0007669"/>
    <property type="project" value="UniProtKB-SubCell"/>
</dbReference>
<keyword evidence="4" id="KW-0533">Nickel</keyword>
<dbReference type="InterPro" id="IPR035906">
    <property type="entry name" value="MetI-like_sf"/>
</dbReference>
<name>A0AA94KWH3_9STAP</name>
<feature type="transmembrane region" description="Helical" evidence="9">
    <location>
        <begin position="210"/>
        <end position="229"/>
    </location>
</feature>
<dbReference type="Pfam" id="PF00528">
    <property type="entry name" value="BPD_transp_1"/>
    <property type="match status" value="1"/>
</dbReference>
<comment type="caution">
    <text evidence="12">The sequence shown here is derived from an EMBL/GenBank/DDBJ whole genome shotgun (WGS) entry which is preliminary data.</text>
</comment>
<comment type="subcellular location">
    <subcellularLocation>
        <location evidence="1 9">Cell membrane</location>
        <topology evidence="1 9">Multi-pass membrane protein</topology>
    </subcellularLocation>
</comment>
<comment type="similarity">
    <text evidence="9">Belongs to the binding-protein-dependent transport system permease family.</text>
</comment>
<evidence type="ECO:0000256" key="9">
    <source>
        <dbReference type="RuleBase" id="RU363032"/>
    </source>
</evidence>
<keyword evidence="7" id="KW-0406">Ion transport</keyword>
<protein>
    <submittedName>
        <fullName evidence="12">Peptide/nickel transport system permease protein</fullName>
    </submittedName>
</protein>
<evidence type="ECO:0000256" key="10">
    <source>
        <dbReference type="SAM" id="MobiDB-lite"/>
    </source>
</evidence>
<feature type="transmembrane region" description="Helical" evidence="9">
    <location>
        <begin position="285"/>
        <end position="307"/>
    </location>
</feature>
<evidence type="ECO:0000313" key="12">
    <source>
        <dbReference type="EMBL" id="SFK82085.1"/>
    </source>
</evidence>
<feature type="transmembrane region" description="Helical" evidence="9">
    <location>
        <begin position="109"/>
        <end position="131"/>
    </location>
</feature>
<evidence type="ECO:0000256" key="1">
    <source>
        <dbReference type="ARBA" id="ARBA00004651"/>
    </source>
</evidence>
<feature type="transmembrane region" description="Helical" evidence="9">
    <location>
        <begin position="235"/>
        <end position="254"/>
    </location>
</feature>
<evidence type="ECO:0000256" key="4">
    <source>
        <dbReference type="ARBA" id="ARBA00022596"/>
    </source>
</evidence>
<keyword evidence="7" id="KW-0921">Nickel transport</keyword>
<keyword evidence="2 9" id="KW-0813">Transport</keyword>
<proteinExistence type="inferred from homology"/>
<feature type="domain" description="ABC transmembrane type-1" evidence="11">
    <location>
        <begin position="171"/>
        <end position="363"/>
    </location>
</feature>
<keyword evidence="6 9" id="KW-1133">Transmembrane helix</keyword>
<evidence type="ECO:0000256" key="7">
    <source>
        <dbReference type="ARBA" id="ARBA00023112"/>
    </source>
</evidence>
<dbReference type="Gene3D" id="1.10.3720.10">
    <property type="entry name" value="MetI-like"/>
    <property type="match status" value="1"/>
</dbReference>
<dbReference type="AlphaFoldDB" id="A0AA94KWH3"/>
<evidence type="ECO:0000259" key="11">
    <source>
        <dbReference type="PROSITE" id="PS50928"/>
    </source>
</evidence>
<dbReference type="PANTHER" id="PTHR43386:SF1">
    <property type="entry name" value="D,D-DIPEPTIDE TRANSPORT SYSTEM PERMEASE PROTEIN DDPC-RELATED"/>
    <property type="match status" value="1"/>
</dbReference>
<evidence type="ECO:0000256" key="8">
    <source>
        <dbReference type="ARBA" id="ARBA00023136"/>
    </source>
</evidence>
<accession>A0AA94KWH3</accession>
<keyword evidence="5 9" id="KW-0812">Transmembrane</keyword>
<evidence type="ECO:0000256" key="2">
    <source>
        <dbReference type="ARBA" id="ARBA00022448"/>
    </source>
</evidence>
<dbReference type="InterPro" id="IPR000515">
    <property type="entry name" value="MetI-like"/>
</dbReference>
<evidence type="ECO:0000256" key="3">
    <source>
        <dbReference type="ARBA" id="ARBA00022475"/>
    </source>
</evidence>
<evidence type="ECO:0000256" key="6">
    <source>
        <dbReference type="ARBA" id="ARBA00022989"/>
    </source>
</evidence>
<evidence type="ECO:0000313" key="13">
    <source>
        <dbReference type="Proteomes" id="UP000183090"/>
    </source>
</evidence>
<keyword evidence="3" id="KW-1003">Cell membrane</keyword>
<dbReference type="SUPFAM" id="SSF161098">
    <property type="entry name" value="MetI-like"/>
    <property type="match status" value="1"/>
</dbReference>
<organism evidence="12 13">
    <name type="scientific">Salinicoccus halodurans</name>
    <dbReference type="NCBI Taxonomy" id="407035"/>
    <lineage>
        <taxon>Bacteria</taxon>
        <taxon>Bacillati</taxon>
        <taxon>Bacillota</taxon>
        <taxon>Bacilli</taxon>
        <taxon>Bacillales</taxon>
        <taxon>Staphylococcaceae</taxon>
        <taxon>Salinicoccus</taxon>
    </lineage>
</organism>
<dbReference type="GO" id="GO:0055085">
    <property type="term" value="P:transmembrane transport"/>
    <property type="evidence" value="ECO:0007669"/>
    <property type="project" value="InterPro"/>
</dbReference>
<dbReference type="InterPro" id="IPR050366">
    <property type="entry name" value="BP-dependent_transpt_permease"/>
</dbReference>
<dbReference type="RefSeq" id="WP_082103641.1">
    <property type="nucleotide sequence ID" value="NZ_CP011366.1"/>
</dbReference>